<evidence type="ECO:0000256" key="2">
    <source>
        <dbReference type="ARBA" id="ARBA00005131"/>
    </source>
</evidence>
<proteinExistence type="inferred from homology"/>
<name>A0A091MY47_APAVI</name>
<keyword evidence="5 6" id="KW-0112">Calmodulin-binding</keyword>
<dbReference type="PANTHER" id="PTHR10749:SF5">
    <property type="entry name" value="PHOSPHORYLASE B KINASE REGULATORY SUBUNIT ALPHA, LIVER ISOFORM"/>
    <property type="match status" value="1"/>
</dbReference>
<keyword evidence="9" id="KW-1185">Reference proteome</keyword>
<feature type="non-terminal residue" evidence="8">
    <location>
        <position position="1"/>
    </location>
</feature>
<evidence type="ECO:0000259" key="7">
    <source>
        <dbReference type="Pfam" id="PF00723"/>
    </source>
</evidence>
<comment type="subcellular location">
    <subcellularLocation>
        <location evidence="1 6">Cell membrane</location>
        <topology evidence="1 6">Lipid-anchor</topology>
        <orientation evidence="1 6">Cytoplasmic side</orientation>
    </subcellularLocation>
</comment>
<dbReference type="InterPro" id="IPR008928">
    <property type="entry name" value="6-hairpin_glycosidase_sf"/>
</dbReference>
<evidence type="ECO:0000256" key="4">
    <source>
        <dbReference type="ARBA" id="ARBA00022600"/>
    </source>
</evidence>
<dbReference type="GO" id="GO:0005516">
    <property type="term" value="F:calmodulin binding"/>
    <property type="evidence" value="ECO:0007669"/>
    <property type="project" value="UniProtKB-KW"/>
</dbReference>
<keyword evidence="6" id="KW-1003">Cell membrane</keyword>
<dbReference type="SUPFAM" id="SSF48208">
    <property type="entry name" value="Six-hairpin glycosidases"/>
    <property type="match status" value="1"/>
</dbReference>
<keyword evidence="6" id="KW-0119">Carbohydrate metabolism</keyword>
<dbReference type="InterPro" id="IPR008734">
    <property type="entry name" value="PHK_A/B_su"/>
</dbReference>
<dbReference type="Proteomes" id="UP000054244">
    <property type="component" value="Unassembled WGS sequence"/>
</dbReference>
<accession>A0A091MY47</accession>
<keyword evidence="6" id="KW-0636">Prenylation</keyword>
<feature type="domain" description="GH15-like" evidence="7">
    <location>
        <begin position="3"/>
        <end position="92"/>
    </location>
</feature>
<dbReference type="GO" id="GO:0005886">
    <property type="term" value="C:plasma membrane"/>
    <property type="evidence" value="ECO:0007669"/>
    <property type="project" value="UniProtKB-SubCell"/>
</dbReference>
<reference evidence="8 9" key="1">
    <citation type="submission" date="2014-04" db="EMBL/GenBank/DDBJ databases">
        <title>Genome evolution of avian class.</title>
        <authorList>
            <person name="Zhang G."/>
            <person name="Li C."/>
        </authorList>
    </citation>
    <scope>NUCLEOTIDE SEQUENCE [LARGE SCALE GENOMIC DNA]</scope>
    <source>
        <strain evidence="8">BGI_N311</strain>
    </source>
</reference>
<dbReference type="AlphaFoldDB" id="A0A091MY47"/>
<sequence>QVQEYREALEGILIREKNGIVLMPELYAVPSEKVDEEYENPHSVDRVPVGKLPHLWGQSLYVLSCLLAEGFLAAGEIDPLNRRFSTGFKPDVVVQVTVLAESNQIKNLLQDRGINVQSISDIHPLRVQPARILSNLYTMLGRYLSMEAS</sequence>
<protein>
    <recommendedName>
        <fullName evidence="6">Phosphorylase b kinase regulatory subunit</fullName>
    </recommendedName>
</protein>
<dbReference type="InterPro" id="IPR011613">
    <property type="entry name" value="GH15-like"/>
</dbReference>
<dbReference type="Pfam" id="PF00723">
    <property type="entry name" value="Glyco_hydro_15"/>
    <property type="match status" value="1"/>
</dbReference>
<organism evidence="8 9">
    <name type="scientific">Apaloderma vittatum</name>
    <name type="common">Bar-tailed trogon</name>
    <dbReference type="NCBI Taxonomy" id="57397"/>
    <lineage>
        <taxon>Eukaryota</taxon>
        <taxon>Metazoa</taxon>
        <taxon>Chordata</taxon>
        <taxon>Craniata</taxon>
        <taxon>Vertebrata</taxon>
        <taxon>Euteleostomi</taxon>
        <taxon>Archelosauria</taxon>
        <taxon>Archosauria</taxon>
        <taxon>Dinosauria</taxon>
        <taxon>Saurischia</taxon>
        <taxon>Theropoda</taxon>
        <taxon>Coelurosauria</taxon>
        <taxon>Aves</taxon>
        <taxon>Neognathae</taxon>
        <taxon>Neoaves</taxon>
        <taxon>Telluraves</taxon>
        <taxon>Coraciimorphae</taxon>
        <taxon>Trogoniformes</taxon>
        <taxon>Trogonidae</taxon>
        <taxon>Apaloderma</taxon>
    </lineage>
</organism>
<evidence type="ECO:0000313" key="9">
    <source>
        <dbReference type="Proteomes" id="UP000054244"/>
    </source>
</evidence>
<gene>
    <name evidence="8" type="ORF">N311_12454</name>
</gene>
<evidence type="ECO:0000256" key="1">
    <source>
        <dbReference type="ARBA" id="ARBA00004342"/>
    </source>
</evidence>
<evidence type="ECO:0000256" key="6">
    <source>
        <dbReference type="RuleBase" id="RU364123"/>
    </source>
</evidence>
<feature type="non-terminal residue" evidence="8">
    <location>
        <position position="149"/>
    </location>
</feature>
<evidence type="ECO:0000256" key="3">
    <source>
        <dbReference type="ARBA" id="ARBA00007128"/>
    </source>
</evidence>
<comment type="function">
    <text evidence="6">Phosphorylase b kinase catalyzes the phosphorylation of serine in certain substrates, including troponin I.</text>
</comment>
<comment type="similarity">
    <text evidence="3 6">Belongs to the phosphorylase b kinase regulatory chain family.</text>
</comment>
<keyword evidence="8" id="KW-0808">Transferase</keyword>
<dbReference type="EMBL" id="KL373944">
    <property type="protein sequence ID" value="KFP82433.1"/>
    <property type="molecule type" value="Genomic_DNA"/>
</dbReference>
<dbReference type="GO" id="GO:0005977">
    <property type="term" value="P:glycogen metabolic process"/>
    <property type="evidence" value="ECO:0007669"/>
    <property type="project" value="UniProtKB-UniPathway"/>
</dbReference>
<keyword evidence="8" id="KW-0418">Kinase</keyword>
<keyword evidence="6" id="KW-0472">Membrane</keyword>
<comment type="pathway">
    <text evidence="2 6">Glycan biosynthesis; glycogen metabolism.</text>
</comment>
<evidence type="ECO:0000256" key="5">
    <source>
        <dbReference type="ARBA" id="ARBA00022860"/>
    </source>
</evidence>
<dbReference type="GO" id="GO:0005964">
    <property type="term" value="C:phosphorylase kinase complex"/>
    <property type="evidence" value="ECO:0007669"/>
    <property type="project" value="TreeGrafter"/>
</dbReference>
<dbReference type="UniPathway" id="UPA00163"/>
<evidence type="ECO:0000313" key="8">
    <source>
        <dbReference type="EMBL" id="KFP82433.1"/>
    </source>
</evidence>
<keyword evidence="6" id="KW-0449">Lipoprotein</keyword>
<dbReference type="PANTHER" id="PTHR10749">
    <property type="entry name" value="PHOSPHORYLASE B KINASE REGULATORY SUBUNIT"/>
    <property type="match status" value="1"/>
</dbReference>
<dbReference type="GO" id="GO:0016301">
    <property type="term" value="F:kinase activity"/>
    <property type="evidence" value="ECO:0007669"/>
    <property type="project" value="UniProtKB-KW"/>
</dbReference>
<keyword evidence="4 6" id="KW-0321">Glycogen metabolism</keyword>